<evidence type="ECO:0000256" key="5">
    <source>
        <dbReference type="ARBA" id="ARBA00022771"/>
    </source>
</evidence>
<feature type="region of interest" description="Disordered" evidence="10">
    <location>
        <begin position="413"/>
        <end position="435"/>
    </location>
</feature>
<dbReference type="GO" id="GO:0008270">
    <property type="term" value="F:zinc ion binding"/>
    <property type="evidence" value="ECO:0007669"/>
    <property type="project" value="UniProtKB-KW"/>
</dbReference>
<keyword evidence="13" id="KW-1185">Reference proteome</keyword>
<keyword evidence="4" id="KW-0479">Metal-binding</keyword>
<evidence type="ECO:0000256" key="4">
    <source>
        <dbReference type="ARBA" id="ARBA00022723"/>
    </source>
</evidence>
<dbReference type="OrthoDB" id="10064108at2759"/>
<dbReference type="GO" id="GO:0000976">
    <property type="term" value="F:transcription cis-regulatory region binding"/>
    <property type="evidence" value="ECO:0007669"/>
    <property type="project" value="TreeGrafter"/>
</dbReference>
<dbReference type="InterPro" id="IPR018957">
    <property type="entry name" value="Znf_C3HC4_RING-type"/>
</dbReference>
<proteinExistence type="inferred from homology"/>
<feature type="region of interest" description="Disordered" evidence="10">
    <location>
        <begin position="543"/>
        <end position="563"/>
    </location>
</feature>
<evidence type="ECO:0000313" key="12">
    <source>
        <dbReference type="EMBL" id="CAG7837727.1"/>
    </source>
</evidence>
<evidence type="ECO:0000259" key="11">
    <source>
        <dbReference type="PROSITE" id="PS50089"/>
    </source>
</evidence>
<dbReference type="InterPro" id="IPR001841">
    <property type="entry name" value="Znf_RING"/>
</dbReference>
<evidence type="ECO:0000256" key="9">
    <source>
        <dbReference type="PROSITE-ProRule" id="PRU00175"/>
    </source>
</evidence>
<dbReference type="InterPro" id="IPR039739">
    <property type="entry name" value="MAG2/RNF10"/>
</dbReference>
<evidence type="ECO:0000256" key="3">
    <source>
        <dbReference type="ARBA" id="ARBA00022490"/>
    </source>
</evidence>
<name>A0A8J2LW32_9HEXA</name>
<gene>
    <name evidence="12" type="ORF">AFUS01_LOCUS46792</name>
</gene>
<dbReference type="PANTHER" id="PTHR12983">
    <property type="entry name" value="RING FINGER 10 FAMILY MEMBER"/>
    <property type="match status" value="1"/>
</dbReference>
<organism evidence="12 13">
    <name type="scientific">Allacma fusca</name>
    <dbReference type="NCBI Taxonomy" id="39272"/>
    <lineage>
        <taxon>Eukaryota</taxon>
        <taxon>Metazoa</taxon>
        <taxon>Ecdysozoa</taxon>
        <taxon>Arthropoda</taxon>
        <taxon>Hexapoda</taxon>
        <taxon>Collembola</taxon>
        <taxon>Symphypleona</taxon>
        <taxon>Sminthuridae</taxon>
        <taxon>Allacma</taxon>
    </lineage>
</organism>
<comment type="similarity">
    <text evidence="2">Belongs to the RNF10 family.</text>
</comment>
<dbReference type="PROSITE" id="PS50089">
    <property type="entry name" value="ZF_RING_2"/>
    <property type="match status" value="1"/>
</dbReference>
<comment type="subcellular location">
    <subcellularLocation>
        <location evidence="1">Cytoplasm</location>
    </subcellularLocation>
</comment>
<dbReference type="GO" id="GO:0045944">
    <property type="term" value="P:positive regulation of transcription by RNA polymerase II"/>
    <property type="evidence" value="ECO:0007669"/>
    <property type="project" value="TreeGrafter"/>
</dbReference>
<keyword evidence="6" id="KW-0862">Zinc</keyword>
<accession>A0A8J2LW32</accession>
<feature type="domain" description="RING-type" evidence="11">
    <location>
        <begin position="214"/>
        <end position="255"/>
    </location>
</feature>
<keyword evidence="5 9" id="KW-0863">Zinc-finger</keyword>
<dbReference type="PROSITE" id="PS00518">
    <property type="entry name" value="ZF_RING_1"/>
    <property type="match status" value="1"/>
</dbReference>
<dbReference type="Pfam" id="PF00097">
    <property type="entry name" value="zf-C3HC4"/>
    <property type="match status" value="1"/>
</dbReference>
<evidence type="ECO:0000256" key="10">
    <source>
        <dbReference type="SAM" id="MobiDB-lite"/>
    </source>
</evidence>
<dbReference type="CDD" id="cd16536">
    <property type="entry name" value="RING-HC_RNF10"/>
    <property type="match status" value="1"/>
</dbReference>
<feature type="compositionally biased region" description="Basic and acidic residues" evidence="10">
    <location>
        <begin position="546"/>
        <end position="563"/>
    </location>
</feature>
<feature type="region of interest" description="Disordered" evidence="10">
    <location>
        <begin position="1"/>
        <end position="114"/>
    </location>
</feature>
<evidence type="ECO:0000313" key="13">
    <source>
        <dbReference type="Proteomes" id="UP000708208"/>
    </source>
</evidence>
<dbReference type="InterPro" id="IPR017907">
    <property type="entry name" value="Znf_RING_CS"/>
</dbReference>
<evidence type="ECO:0000256" key="1">
    <source>
        <dbReference type="ARBA" id="ARBA00004496"/>
    </source>
</evidence>
<reference evidence="12" key="1">
    <citation type="submission" date="2021-06" db="EMBL/GenBank/DDBJ databases">
        <authorList>
            <person name="Hodson N. C."/>
            <person name="Mongue J. A."/>
            <person name="Jaron S. K."/>
        </authorList>
    </citation>
    <scope>NUCLEOTIDE SEQUENCE</scope>
</reference>
<dbReference type="GO" id="GO:0005737">
    <property type="term" value="C:cytoplasm"/>
    <property type="evidence" value="ECO:0007669"/>
    <property type="project" value="UniProtKB-SubCell"/>
</dbReference>
<dbReference type="Proteomes" id="UP000708208">
    <property type="component" value="Unassembled WGS sequence"/>
</dbReference>
<comment type="caution">
    <text evidence="12">The sequence shown here is derived from an EMBL/GenBank/DDBJ whole genome shotgun (WGS) entry which is preliminary data.</text>
</comment>
<dbReference type="PANTHER" id="PTHR12983:SF9">
    <property type="entry name" value="E3 UBIQUITIN-PROTEIN LIGASE RNF10"/>
    <property type="match status" value="1"/>
</dbReference>
<evidence type="ECO:0000256" key="6">
    <source>
        <dbReference type="ARBA" id="ARBA00022833"/>
    </source>
</evidence>
<evidence type="ECO:0000256" key="2">
    <source>
        <dbReference type="ARBA" id="ARBA00008117"/>
    </source>
</evidence>
<feature type="region of interest" description="Disordered" evidence="10">
    <location>
        <begin position="654"/>
        <end position="691"/>
    </location>
</feature>
<protein>
    <recommendedName>
        <fullName evidence="7">E3 ubiquitin-protein ligase RNF10</fullName>
    </recommendedName>
    <alternativeName>
        <fullName evidence="8">RING finger protein 10</fullName>
    </alternativeName>
</protein>
<evidence type="ECO:0000256" key="7">
    <source>
        <dbReference type="ARBA" id="ARBA00035131"/>
    </source>
</evidence>
<dbReference type="EMBL" id="CAJVCH010571517">
    <property type="protein sequence ID" value="CAG7837727.1"/>
    <property type="molecule type" value="Genomic_DNA"/>
</dbReference>
<evidence type="ECO:0000256" key="8">
    <source>
        <dbReference type="ARBA" id="ARBA00035390"/>
    </source>
</evidence>
<sequence>MDKKNYGILAPKSLTGPVAQDTSSRARQDGSGGNQTIKNHPRTTPRRRESPTSHSNAVKTRSEAAPVRKPTPQKSKAMDKRPRARGGSTLQSVEEDESKRGPELGSLQTPGSKKQSLNHLLNFHFAPRDNRALSAGSWRSYNTHPGGGWRARHNSGGTALRPKFNKENFLQANCQFLVKSTGDYSVHQYNPDVLVDWEMIEQIYIRVSGEFPNCPICLSPPVAAKMTKCGHIFCWPCLLHYLALSDKKCRKCPICFESVYKHELKSVVATHYDDVHVGEELEMQLMFRKKGLFQAMPLMCKDGPTFNWESVFSKLLPVGPAEVKEIVLERETRELQLRYEEEKHCPEVCFVEQAMSELETRMSNVKVIDTGESPTLNKVLGALNLAGVECMSTDSSPSSDDTISFQVDDRGAATKQRNDSLGNDSVATTGSDEDTSVGKSDDYFYFYQAMKGENIFLHPINMAMLWKSFGNDPTTWPQVVQFRVIEKEYVIMMDDVRKRLKFLQHLPLTSNVQLIEVELKPPIVTEEVLAEFVHQLDSRKKRRIQRAREERRRERKLEEEERKRDHLHQCPRFEFKHDFPEYNCYDFTESALSGNLNEADVYVPHEDSNVTTTDDENLGMDRNSNLDLYKDSYSTSPSGMSFAQIVSQRTASQAAAKQGGAWGSSWKSAERNGSASSSKEPEKEAESGEYTSVPAYRMSMSDAIARAIANVEGVEDVDTCQGNSNGKKKGRKKGKVLFATGMGCYNK</sequence>
<keyword evidence="3" id="KW-0963">Cytoplasm</keyword>
<feature type="compositionally biased region" description="Polar residues" evidence="10">
    <location>
        <begin position="419"/>
        <end position="430"/>
    </location>
</feature>
<dbReference type="AlphaFoldDB" id="A0A8J2LW32"/>
<dbReference type="SMART" id="SM00184">
    <property type="entry name" value="RING"/>
    <property type="match status" value="1"/>
</dbReference>